<dbReference type="Pfam" id="PF06821">
    <property type="entry name" value="Ser_hydrolase"/>
    <property type="match status" value="1"/>
</dbReference>
<dbReference type="PANTHER" id="PTHR15394:SF3">
    <property type="entry name" value="SERINE HYDROLASE RBBP9"/>
    <property type="match status" value="1"/>
</dbReference>
<organism evidence="1 2">
    <name type="scientific">Candidatus Wolfebacteria bacterium RIFOXYB1_FULL_54_12</name>
    <dbReference type="NCBI Taxonomy" id="1802559"/>
    <lineage>
        <taxon>Bacteria</taxon>
        <taxon>Candidatus Wolfeibacteriota</taxon>
    </lineage>
</organism>
<dbReference type="Gene3D" id="3.40.50.1820">
    <property type="entry name" value="alpha/beta hydrolase"/>
    <property type="match status" value="1"/>
</dbReference>
<evidence type="ECO:0000313" key="1">
    <source>
        <dbReference type="EMBL" id="OGM93165.1"/>
    </source>
</evidence>
<evidence type="ECO:0000313" key="2">
    <source>
        <dbReference type="Proteomes" id="UP000176422"/>
    </source>
</evidence>
<dbReference type="InterPro" id="IPR010662">
    <property type="entry name" value="RBBP9/YdeN"/>
</dbReference>
<dbReference type="Proteomes" id="UP000176422">
    <property type="component" value="Unassembled WGS sequence"/>
</dbReference>
<gene>
    <name evidence="1" type="ORF">A2372_02040</name>
</gene>
<accession>A0A1F8DZJ2</accession>
<dbReference type="AlphaFoldDB" id="A0A1F8DZJ2"/>
<reference evidence="1 2" key="1">
    <citation type="journal article" date="2016" name="Nat. Commun.">
        <title>Thousands of microbial genomes shed light on interconnected biogeochemical processes in an aquifer system.</title>
        <authorList>
            <person name="Anantharaman K."/>
            <person name="Brown C.T."/>
            <person name="Hug L.A."/>
            <person name="Sharon I."/>
            <person name="Castelle C.J."/>
            <person name="Probst A.J."/>
            <person name="Thomas B.C."/>
            <person name="Singh A."/>
            <person name="Wilkins M.J."/>
            <person name="Karaoz U."/>
            <person name="Brodie E.L."/>
            <person name="Williams K.H."/>
            <person name="Hubbard S.S."/>
            <person name="Banfield J.F."/>
        </authorList>
    </citation>
    <scope>NUCLEOTIDE SEQUENCE [LARGE SCALE GENOMIC DNA]</scope>
</reference>
<name>A0A1F8DZJ2_9BACT</name>
<dbReference type="GO" id="GO:0016787">
    <property type="term" value="F:hydrolase activity"/>
    <property type="evidence" value="ECO:0007669"/>
    <property type="project" value="InterPro"/>
</dbReference>
<dbReference type="EMBL" id="MGIT01000001">
    <property type="protein sequence ID" value="OGM93165.1"/>
    <property type="molecule type" value="Genomic_DNA"/>
</dbReference>
<protein>
    <recommendedName>
        <fullName evidence="3">Serine hydrolase family protein</fullName>
    </recommendedName>
</protein>
<proteinExistence type="predicted"/>
<comment type="caution">
    <text evidence="1">The sequence shown here is derived from an EMBL/GenBank/DDBJ whole genome shotgun (WGS) entry which is preliminary data.</text>
</comment>
<dbReference type="SUPFAM" id="SSF53474">
    <property type="entry name" value="alpha/beta-Hydrolases"/>
    <property type="match status" value="1"/>
</dbReference>
<dbReference type="PANTHER" id="PTHR15394">
    <property type="entry name" value="SERINE HYDROLASE RBBP9"/>
    <property type="match status" value="1"/>
</dbReference>
<evidence type="ECO:0008006" key="3">
    <source>
        <dbReference type="Google" id="ProtNLM"/>
    </source>
</evidence>
<dbReference type="InterPro" id="IPR029058">
    <property type="entry name" value="AB_hydrolase_fold"/>
</dbReference>
<sequence>MKQRIFIVHGWSAAPDREWFPWLADQLEPYGLAVHIPAMPDTMRPTIDEWVGALHTEIGELRSTDILVGHSIGCQTILRYLELYGDGVSVPVIFVAGWFSLQGLENAEEEDIARPWLDTAINLAFVRERCRPLCVILSDNDPYVALDENKRLFEDRLGGFVTVMHDMGHFSEAAGIYELPIVRDSILKFIL</sequence>
<dbReference type="STRING" id="1802559.A2372_02040"/>